<protein>
    <recommendedName>
        <fullName evidence="3">DUF883 domain-containing protein</fullName>
    </recommendedName>
</protein>
<dbReference type="Proteomes" id="UP000316770">
    <property type="component" value="Chromosome"/>
</dbReference>
<sequence length="82" mass="8705">MSGTSKNPKQNGTSAVGDFVRGHANQAAHAASEASQECSNYLVAQPAKDLLGLAKDYARDKPDVAALWCFGLGLFVGWKLRP</sequence>
<proteinExistence type="predicted"/>
<gene>
    <name evidence="1" type="ORF">Mal33_53920</name>
</gene>
<accession>A0A518J1Z6</accession>
<evidence type="ECO:0008006" key="3">
    <source>
        <dbReference type="Google" id="ProtNLM"/>
    </source>
</evidence>
<reference evidence="1 2" key="1">
    <citation type="submission" date="2019-02" db="EMBL/GenBank/DDBJ databases">
        <title>Deep-cultivation of Planctomycetes and their phenomic and genomic characterization uncovers novel biology.</title>
        <authorList>
            <person name="Wiegand S."/>
            <person name="Jogler M."/>
            <person name="Boedeker C."/>
            <person name="Pinto D."/>
            <person name="Vollmers J."/>
            <person name="Rivas-Marin E."/>
            <person name="Kohn T."/>
            <person name="Peeters S.H."/>
            <person name="Heuer A."/>
            <person name="Rast P."/>
            <person name="Oberbeckmann S."/>
            <person name="Bunk B."/>
            <person name="Jeske O."/>
            <person name="Meyerdierks A."/>
            <person name="Storesund J.E."/>
            <person name="Kallscheuer N."/>
            <person name="Luecker S."/>
            <person name="Lage O.M."/>
            <person name="Pohl T."/>
            <person name="Merkel B.J."/>
            <person name="Hornburger P."/>
            <person name="Mueller R.-W."/>
            <person name="Bruemmer F."/>
            <person name="Labrenz M."/>
            <person name="Spormann A.M."/>
            <person name="Op den Camp H."/>
            <person name="Overmann J."/>
            <person name="Amann R."/>
            <person name="Jetten M.S.M."/>
            <person name="Mascher T."/>
            <person name="Medema M.H."/>
            <person name="Devos D.P."/>
            <person name="Kaster A.-K."/>
            <person name="Ovreas L."/>
            <person name="Rohde M."/>
            <person name="Galperin M.Y."/>
            <person name="Jogler C."/>
        </authorList>
    </citation>
    <scope>NUCLEOTIDE SEQUENCE [LARGE SCALE GENOMIC DNA]</scope>
    <source>
        <strain evidence="1 2">Mal33</strain>
    </source>
</reference>
<organism evidence="1 2">
    <name type="scientific">Rosistilla oblonga</name>
    <dbReference type="NCBI Taxonomy" id="2527990"/>
    <lineage>
        <taxon>Bacteria</taxon>
        <taxon>Pseudomonadati</taxon>
        <taxon>Planctomycetota</taxon>
        <taxon>Planctomycetia</taxon>
        <taxon>Pirellulales</taxon>
        <taxon>Pirellulaceae</taxon>
        <taxon>Rosistilla</taxon>
    </lineage>
</organism>
<evidence type="ECO:0000313" key="2">
    <source>
        <dbReference type="Proteomes" id="UP000316770"/>
    </source>
</evidence>
<dbReference type="RefSeq" id="WP_197452909.1">
    <property type="nucleotide sequence ID" value="NZ_CP036318.1"/>
</dbReference>
<dbReference type="EMBL" id="CP036318">
    <property type="protein sequence ID" value="QDV59364.1"/>
    <property type="molecule type" value="Genomic_DNA"/>
</dbReference>
<keyword evidence="2" id="KW-1185">Reference proteome</keyword>
<name>A0A518J1Z6_9BACT</name>
<evidence type="ECO:0000313" key="1">
    <source>
        <dbReference type="EMBL" id="QDV59364.1"/>
    </source>
</evidence>
<dbReference type="AlphaFoldDB" id="A0A518J1Z6"/>